<reference evidence="1 2" key="1">
    <citation type="submission" date="2019-07" db="EMBL/GenBank/DDBJ databases">
        <title>Whole genome shotgun sequence of Novosphingobium sediminis NBRC 106119.</title>
        <authorList>
            <person name="Hosoyama A."/>
            <person name="Uohara A."/>
            <person name="Ohji S."/>
            <person name="Ichikawa N."/>
        </authorList>
    </citation>
    <scope>NUCLEOTIDE SEQUENCE [LARGE SCALE GENOMIC DNA]</scope>
    <source>
        <strain evidence="1 2">NBRC 106119</strain>
    </source>
</reference>
<name>A0A512AKU5_9SPHN</name>
<comment type="caution">
    <text evidence="1">The sequence shown here is derived from an EMBL/GenBank/DDBJ whole genome shotgun (WGS) entry which is preliminary data.</text>
</comment>
<accession>A0A512AKU5</accession>
<dbReference type="Proteomes" id="UP000321464">
    <property type="component" value="Unassembled WGS sequence"/>
</dbReference>
<evidence type="ECO:0000313" key="1">
    <source>
        <dbReference type="EMBL" id="GEO00308.1"/>
    </source>
</evidence>
<dbReference type="EMBL" id="BJYR01000013">
    <property type="protein sequence ID" value="GEO00308.1"/>
    <property type="molecule type" value="Genomic_DNA"/>
</dbReference>
<evidence type="ECO:0000313" key="2">
    <source>
        <dbReference type="Proteomes" id="UP000321464"/>
    </source>
</evidence>
<sequence length="65" mass="6746">MSLANVACDGFSRTGPVFRAELSPLTPPAPVALFAAAFPVFVKGAPMPEFRTCLPATAPARNKGN</sequence>
<protein>
    <submittedName>
        <fullName evidence="1">Uncharacterized protein</fullName>
    </submittedName>
</protein>
<gene>
    <name evidence="1" type="ORF">NSE01_21400</name>
</gene>
<organism evidence="1 2">
    <name type="scientific">Novosphingobium sediminis</name>
    <dbReference type="NCBI Taxonomy" id="707214"/>
    <lineage>
        <taxon>Bacteria</taxon>
        <taxon>Pseudomonadati</taxon>
        <taxon>Pseudomonadota</taxon>
        <taxon>Alphaproteobacteria</taxon>
        <taxon>Sphingomonadales</taxon>
        <taxon>Sphingomonadaceae</taxon>
        <taxon>Novosphingobium</taxon>
    </lineage>
</organism>
<proteinExistence type="predicted"/>
<keyword evidence="2" id="KW-1185">Reference proteome</keyword>
<dbReference type="AlphaFoldDB" id="A0A512AKU5"/>